<dbReference type="Gene3D" id="2.60.40.10">
    <property type="entry name" value="Immunoglobulins"/>
    <property type="match status" value="1"/>
</dbReference>
<proteinExistence type="predicted"/>
<dbReference type="STRING" id="252474.B1A74_05735"/>
<dbReference type="Pfam" id="PF08770">
    <property type="entry name" value="SoxZ"/>
    <property type="match status" value="1"/>
</dbReference>
<sequence>MSIRIRAQEQDGMINVRTLLSHPMHTGDQTDDAGETIPEHFIQTVEAKRNGETMVTAYWNVTISQNPFLELEFEGSSGDTVEISWEDNQGDTDSESVSVR</sequence>
<protein>
    <submittedName>
        <fullName evidence="3">Thiosulfate oxidation carrier complex protein SoxZ</fullName>
    </submittedName>
</protein>
<keyword evidence="4" id="KW-1185">Reference proteome</keyword>
<evidence type="ECO:0000313" key="3">
    <source>
        <dbReference type="EMBL" id="OOC10447.1"/>
    </source>
</evidence>
<evidence type="ECO:0000256" key="1">
    <source>
        <dbReference type="SAM" id="MobiDB-lite"/>
    </source>
</evidence>
<name>A0A1V2ZZA8_9GAMM</name>
<organism evidence="3 4">
    <name type="scientific">Thioalkalivibrio halophilus</name>
    <dbReference type="NCBI Taxonomy" id="252474"/>
    <lineage>
        <taxon>Bacteria</taxon>
        <taxon>Pseudomonadati</taxon>
        <taxon>Pseudomonadota</taxon>
        <taxon>Gammaproteobacteria</taxon>
        <taxon>Chromatiales</taxon>
        <taxon>Ectothiorhodospiraceae</taxon>
        <taxon>Thioalkalivibrio</taxon>
    </lineage>
</organism>
<reference evidence="3 4" key="1">
    <citation type="submission" date="2017-02" db="EMBL/GenBank/DDBJ databases">
        <title>Genomic diversity within the haloalkaliphilic genus Thioalkalivibrio.</title>
        <authorList>
            <person name="Ahn A.-C."/>
            <person name="Meier-Kolthoff J."/>
            <person name="Overmars L."/>
            <person name="Richter M."/>
            <person name="Woyke T."/>
            <person name="Sorokin D.Y."/>
            <person name="Muyzer G."/>
        </authorList>
    </citation>
    <scope>NUCLEOTIDE SEQUENCE [LARGE SCALE GENOMIC DNA]</scope>
    <source>
        <strain evidence="3 4">HL17</strain>
    </source>
</reference>
<evidence type="ECO:0000259" key="2">
    <source>
        <dbReference type="Pfam" id="PF08770"/>
    </source>
</evidence>
<dbReference type="InterPro" id="IPR013783">
    <property type="entry name" value="Ig-like_fold"/>
</dbReference>
<dbReference type="Proteomes" id="UP000189177">
    <property type="component" value="Unassembled WGS sequence"/>
</dbReference>
<feature type="domain" description="Sulphur oxidation protein SoxZ" evidence="2">
    <location>
        <begin position="5"/>
        <end position="97"/>
    </location>
</feature>
<evidence type="ECO:0000313" key="4">
    <source>
        <dbReference type="Proteomes" id="UP000189177"/>
    </source>
</evidence>
<comment type="caution">
    <text evidence="3">The sequence shown here is derived from an EMBL/GenBank/DDBJ whole genome shotgun (WGS) entry which is preliminary data.</text>
</comment>
<dbReference type="OrthoDB" id="9795530at2"/>
<dbReference type="AlphaFoldDB" id="A0A1V2ZZA8"/>
<feature type="compositionally biased region" description="Acidic residues" evidence="1">
    <location>
        <begin position="84"/>
        <end position="94"/>
    </location>
</feature>
<dbReference type="NCBIfam" id="TIGR04490">
    <property type="entry name" value="SoxZ_true"/>
    <property type="match status" value="1"/>
</dbReference>
<feature type="region of interest" description="Disordered" evidence="1">
    <location>
        <begin position="76"/>
        <end position="100"/>
    </location>
</feature>
<gene>
    <name evidence="3" type="ORF">B1A74_05735</name>
</gene>
<dbReference type="InterPro" id="IPR014756">
    <property type="entry name" value="Ig_E-set"/>
</dbReference>
<dbReference type="InterPro" id="IPR014880">
    <property type="entry name" value="SoxZ_dom"/>
</dbReference>
<accession>A0A1V2ZZA8</accession>
<dbReference type="EMBL" id="MUZR01000016">
    <property type="protein sequence ID" value="OOC10447.1"/>
    <property type="molecule type" value="Genomic_DNA"/>
</dbReference>
<dbReference type="SUPFAM" id="SSF81296">
    <property type="entry name" value="E set domains"/>
    <property type="match status" value="1"/>
</dbReference>
<dbReference type="InterPro" id="IPR030995">
    <property type="entry name" value="SoxZ"/>
</dbReference>
<dbReference type="RefSeq" id="WP_077244045.1">
    <property type="nucleotide sequence ID" value="NZ_MUZR01000016.1"/>
</dbReference>